<accession>A0A2N5SC33</accession>
<dbReference type="InterPro" id="IPR030125">
    <property type="entry name" value="SPIN90/Ldb17"/>
</dbReference>
<dbReference type="GO" id="GO:0030479">
    <property type="term" value="C:actin cortical patch"/>
    <property type="evidence" value="ECO:0007669"/>
    <property type="project" value="TreeGrafter"/>
</dbReference>
<feature type="compositionally biased region" description="Low complexity" evidence="1">
    <location>
        <begin position="728"/>
        <end position="751"/>
    </location>
</feature>
<feature type="region of interest" description="Disordered" evidence="1">
    <location>
        <begin position="266"/>
        <end position="285"/>
    </location>
</feature>
<dbReference type="GO" id="GO:0051666">
    <property type="term" value="P:actin cortical patch localization"/>
    <property type="evidence" value="ECO:0007669"/>
    <property type="project" value="TreeGrafter"/>
</dbReference>
<evidence type="ECO:0000313" key="4">
    <source>
        <dbReference type="EMBL" id="PLW10772.1"/>
    </source>
</evidence>
<dbReference type="STRING" id="200324.A0A2N5SC33"/>
<dbReference type="PANTHER" id="PTHR13357:SF1">
    <property type="entry name" value="NCK-INTERACTING PROTEIN WITH SH3 DOMAIN"/>
    <property type="match status" value="1"/>
</dbReference>
<dbReference type="EMBL" id="PGCI01000004">
    <property type="protein sequence ID" value="PLW51737.1"/>
    <property type="molecule type" value="Genomic_DNA"/>
</dbReference>
<dbReference type="Proteomes" id="UP000235388">
    <property type="component" value="Unassembled WGS sequence"/>
</dbReference>
<feature type="region of interest" description="Disordered" evidence="1">
    <location>
        <begin position="491"/>
        <end position="534"/>
    </location>
</feature>
<feature type="compositionally biased region" description="Low complexity" evidence="1">
    <location>
        <begin position="586"/>
        <end position="610"/>
    </location>
</feature>
<dbReference type="Pfam" id="PF09431">
    <property type="entry name" value="SPIN90_LRD"/>
    <property type="match status" value="1"/>
</dbReference>
<protein>
    <recommendedName>
        <fullName evidence="2">SPIN90/Ldb17 leucine-rich domain-containing protein</fullName>
    </recommendedName>
</protein>
<proteinExistence type="predicted"/>
<reference evidence="6 7" key="1">
    <citation type="submission" date="2017-11" db="EMBL/GenBank/DDBJ databases">
        <title>De novo assembly and phasing of dikaryotic genomes from two isolates of Puccinia coronata f. sp. avenae, the causal agent of oat crown rust.</title>
        <authorList>
            <person name="Miller M.E."/>
            <person name="Zhang Y."/>
            <person name="Omidvar V."/>
            <person name="Sperschneider J."/>
            <person name="Schwessinger B."/>
            <person name="Raley C."/>
            <person name="Palmer J.M."/>
            <person name="Garnica D."/>
            <person name="Upadhyaya N."/>
            <person name="Rathjen J."/>
            <person name="Taylor J.M."/>
            <person name="Park R.F."/>
            <person name="Dodds P.N."/>
            <person name="Hirsch C.D."/>
            <person name="Kianian S.F."/>
            <person name="Figueroa M."/>
        </authorList>
    </citation>
    <scope>NUCLEOTIDE SEQUENCE [LARGE SCALE GENOMIC DNA]</scope>
    <source>
        <strain evidence="3">12NC29</strain>
        <strain evidence="4">12SD80</strain>
    </source>
</reference>
<dbReference type="InterPro" id="IPR018556">
    <property type="entry name" value="SPIN90/Ldb17_LRD"/>
</dbReference>
<evidence type="ECO:0000313" key="3">
    <source>
        <dbReference type="EMBL" id="PLW09266.1"/>
    </source>
</evidence>
<dbReference type="GO" id="GO:0071933">
    <property type="term" value="F:Arp2/3 complex binding"/>
    <property type="evidence" value="ECO:0007669"/>
    <property type="project" value="TreeGrafter"/>
</dbReference>
<sequence>MREESDQQFWTAFHQTLALDSTAQLAQLDQALTRSLDLISANLAGELSDEQSLHHAVSTLFRSPLFLNHSQRVTNSIILILIDPSTPLSSIFVACLVLLLNGFENSSFFRTLRTINLSALSLTNSSSPISHPNPPAELSQLIPVLLAIGTRVGLVPSSSISSLSNHFHSNDRYADDPSDCSSPSLSNERYAERKLGPLISGLLYELCRVQKLKDETLELFSEQLIDNLFQLVELTRDQEDETFNYNLIKLIIALNEQFMLAGLNHQPQKQTPHASRHHRRRSHHASDVENNIIIRTMKRRLDESKTFGENLIFILNRASHSTSEGLCVSLLILKILYLLFTTPGTHEYFYTNDLCVLVDIFIRELSDLPDESDDLRHTYLRVLHPLLTQTQLRSYPYKREEIRHALMSHIKYAHLQDINPTTKRLVDRNLQSDWCLELEKAAVSSLNSLDSVQFSCEPIRSLSADTLGSHLSGGGSITEVITSNTESLPILRPSSSTVTDVSHQLSPPSPSAAPQSPRFTMPNPPEGVSHPLRSPVVLKSNSSSQTFVQVIVANSNDCFEESQLNHTILSIESSSSGAINRPASIVSAHSNSPSSNTSQRPSSSCSMSHSPARRPAPKPPTSKRKGQLGPHLSPVPDSIGPSSTEISVARYSVMGAPADTDQDGPETARRASMPSGEYRPRPLKHDKQVRRAAPSPPLPLSPAQPDEGKLHTTRRRKAPLPPTEPFSKLRSSKSSGHLSPPSSDSLPRSPGWKPRPGRVVSISSDNTNYAHPADKATSNPFGE</sequence>
<dbReference type="EMBL" id="PGCJ01001114">
    <property type="protein sequence ID" value="PLW09266.1"/>
    <property type="molecule type" value="Genomic_DNA"/>
</dbReference>
<dbReference type="GO" id="GO:0006897">
    <property type="term" value="P:endocytosis"/>
    <property type="evidence" value="ECO:0007669"/>
    <property type="project" value="TreeGrafter"/>
</dbReference>
<dbReference type="AlphaFoldDB" id="A0A2N5SC33"/>
<comment type="caution">
    <text evidence="4">The sequence shown here is derived from an EMBL/GenBank/DDBJ whole genome shotgun (WGS) entry which is preliminary data.</text>
</comment>
<dbReference type="OrthoDB" id="2502724at2759"/>
<feature type="compositionally biased region" description="Basic residues" evidence="1">
    <location>
        <begin position="274"/>
        <end position="283"/>
    </location>
</feature>
<evidence type="ECO:0000313" key="6">
    <source>
        <dbReference type="Proteomes" id="UP000235388"/>
    </source>
</evidence>
<evidence type="ECO:0000313" key="7">
    <source>
        <dbReference type="Proteomes" id="UP000235392"/>
    </source>
</evidence>
<dbReference type="PANTHER" id="PTHR13357">
    <property type="entry name" value="SH3 ADAPTER PROTEIN SPIN90 NCK INTERACTING PROTEIN WITH SH3 DOMAIN"/>
    <property type="match status" value="1"/>
</dbReference>
<feature type="compositionally biased region" description="Polar residues" evidence="1">
    <location>
        <begin position="491"/>
        <end position="501"/>
    </location>
</feature>
<feature type="region of interest" description="Disordered" evidence="1">
    <location>
        <begin position="656"/>
        <end position="783"/>
    </location>
</feature>
<keyword evidence="6" id="KW-1185">Reference proteome</keyword>
<feature type="compositionally biased region" description="Basic residues" evidence="1">
    <location>
        <begin position="611"/>
        <end position="626"/>
    </location>
</feature>
<dbReference type="GO" id="GO:0000147">
    <property type="term" value="P:actin cortical patch assembly"/>
    <property type="evidence" value="ECO:0007669"/>
    <property type="project" value="TreeGrafter"/>
</dbReference>
<evidence type="ECO:0000313" key="5">
    <source>
        <dbReference type="EMBL" id="PLW51737.1"/>
    </source>
</evidence>
<feature type="domain" description="SPIN90/Ldb17 leucine-rich" evidence="2">
    <location>
        <begin position="240"/>
        <end position="402"/>
    </location>
</feature>
<feature type="region of interest" description="Disordered" evidence="1">
    <location>
        <begin position="586"/>
        <end position="643"/>
    </location>
</feature>
<feature type="compositionally biased region" description="Low complexity" evidence="1">
    <location>
        <begin position="502"/>
        <end position="517"/>
    </location>
</feature>
<gene>
    <name evidence="3" type="ORF">PCANC_20864</name>
    <name evidence="5" type="ORF">PCASD_00545</name>
    <name evidence="4" type="ORF">PCASD_21299</name>
</gene>
<evidence type="ECO:0000259" key="2">
    <source>
        <dbReference type="Pfam" id="PF09431"/>
    </source>
</evidence>
<dbReference type="EMBL" id="PGCI01000950">
    <property type="protein sequence ID" value="PLW10772.1"/>
    <property type="molecule type" value="Genomic_DNA"/>
</dbReference>
<dbReference type="Proteomes" id="UP000235392">
    <property type="component" value="Unassembled WGS sequence"/>
</dbReference>
<organism evidence="4 7">
    <name type="scientific">Puccinia coronata f. sp. avenae</name>
    <dbReference type="NCBI Taxonomy" id="200324"/>
    <lineage>
        <taxon>Eukaryota</taxon>
        <taxon>Fungi</taxon>
        <taxon>Dikarya</taxon>
        <taxon>Basidiomycota</taxon>
        <taxon>Pucciniomycotina</taxon>
        <taxon>Pucciniomycetes</taxon>
        <taxon>Pucciniales</taxon>
        <taxon>Pucciniaceae</taxon>
        <taxon>Puccinia</taxon>
    </lineage>
</organism>
<evidence type="ECO:0000256" key="1">
    <source>
        <dbReference type="SAM" id="MobiDB-lite"/>
    </source>
</evidence>
<name>A0A2N5SC33_9BASI</name>